<feature type="compositionally biased region" description="Low complexity" evidence="1">
    <location>
        <begin position="1"/>
        <end position="26"/>
    </location>
</feature>
<dbReference type="AlphaFoldDB" id="A0A6M0RS98"/>
<accession>A0A6M0RS98</accession>
<dbReference type="Pfam" id="PF02672">
    <property type="entry name" value="CP12"/>
    <property type="match status" value="1"/>
</dbReference>
<dbReference type="RefSeq" id="WP_163661392.1">
    <property type="nucleotide sequence ID" value="NZ_QXHD01000004.1"/>
</dbReference>
<gene>
    <name evidence="3" type="ORF">DXZ20_23670</name>
</gene>
<evidence type="ECO:0000256" key="1">
    <source>
        <dbReference type="SAM" id="MobiDB-lite"/>
    </source>
</evidence>
<dbReference type="EMBL" id="QXHD01000004">
    <property type="protein sequence ID" value="NEZ58591.1"/>
    <property type="molecule type" value="Genomic_DNA"/>
</dbReference>
<dbReference type="Proteomes" id="UP000481033">
    <property type="component" value="Unassembled WGS sequence"/>
</dbReference>
<reference evidence="3 4" key="1">
    <citation type="journal article" date="2020" name="Microb. Ecol.">
        <title>Ecogenomics of the Marine Benthic Filamentous Cyanobacterium Adonisia.</title>
        <authorList>
            <person name="Walter J.M."/>
            <person name="Coutinho F.H."/>
            <person name="Leomil L."/>
            <person name="Hargreaves P.I."/>
            <person name="Campeao M.E."/>
            <person name="Vieira V.V."/>
            <person name="Silva B.S."/>
            <person name="Fistarol G.O."/>
            <person name="Salomon P.S."/>
            <person name="Sawabe T."/>
            <person name="Mino S."/>
            <person name="Hosokawa M."/>
            <person name="Miyashita H."/>
            <person name="Maruyama F."/>
            <person name="van Verk M.C."/>
            <person name="Dutilh B.E."/>
            <person name="Thompson C.C."/>
            <person name="Thompson F.L."/>
        </authorList>
    </citation>
    <scope>NUCLEOTIDE SEQUENCE [LARGE SCALE GENOMIC DNA]</scope>
    <source>
        <strain evidence="3 4">CCMR0081</strain>
    </source>
</reference>
<feature type="region of interest" description="Disordered" evidence="1">
    <location>
        <begin position="1"/>
        <end position="30"/>
    </location>
</feature>
<feature type="domain" description="CP12" evidence="2">
    <location>
        <begin position="27"/>
        <end position="96"/>
    </location>
</feature>
<organism evidence="3 4">
    <name type="scientific">Adonisia turfae CCMR0081</name>
    <dbReference type="NCBI Taxonomy" id="2292702"/>
    <lineage>
        <taxon>Bacteria</taxon>
        <taxon>Bacillati</taxon>
        <taxon>Cyanobacteriota</taxon>
        <taxon>Adonisia</taxon>
        <taxon>Adonisia turfae</taxon>
    </lineage>
</organism>
<proteinExistence type="predicted"/>
<dbReference type="InterPro" id="IPR003823">
    <property type="entry name" value="CP12_dom"/>
</dbReference>
<evidence type="ECO:0000259" key="2">
    <source>
        <dbReference type="SMART" id="SM01093"/>
    </source>
</evidence>
<evidence type="ECO:0000313" key="4">
    <source>
        <dbReference type="Proteomes" id="UP000481033"/>
    </source>
</evidence>
<name>A0A6M0RS98_9CYAN</name>
<comment type="caution">
    <text evidence="3">The sequence shown here is derived from an EMBL/GenBank/DDBJ whole genome shotgun (WGS) entry which is preliminary data.</text>
</comment>
<dbReference type="SMART" id="SM01093">
    <property type="entry name" value="CP12"/>
    <property type="match status" value="1"/>
</dbReference>
<evidence type="ECO:0000313" key="3">
    <source>
        <dbReference type="EMBL" id="NEZ58591.1"/>
    </source>
</evidence>
<sequence>MANTTITPTTASTTSTPLKAPSSKSAFETQLQAALEHARRLTEMQGPESIEVALAWETVEELQTAKAGHQKVNPTIAFVRYCAENPGAAEARVYDV</sequence>
<protein>
    <recommendedName>
        <fullName evidence="2">CP12 domain-containing protein</fullName>
    </recommendedName>
</protein>
<keyword evidence="4" id="KW-1185">Reference proteome</keyword>